<accession>A0A2S6HQF8</accession>
<dbReference type="Pfam" id="PF03060">
    <property type="entry name" value="NMO"/>
    <property type="match status" value="1"/>
</dbReference>
<keyword evidence="3" id="KW-0285">Flavoprotein</keyword>
<dbReference type="InterPro" id="IPR004136">
    <property type="entry name" value="NMO"/>
</dbReference>
<gene>
    <name evidence="6" type="ORF">BXY41_109157</name>
</gene>
<sequence length="323" mass="33915">MGNRVCDVLGIEKPVIQGPMAWISTAPLVAAVSNAGGLGVLGVGFAPDEFLISQVEETKKLTNKPFGINTVMIPENLDRLTGHIKNLQPAVVYADTLLGLDVDLCKKYFPQWHEAGCKIIVKASDIADAVNAEEGGADLVIVKGWEGGGHTTVEATTVLVPQAADKLSIPVVASGGIADGRGMAAAIALGAEGIEMGTVFMASKETTVHPNVKRSVIEAGDMSTVITGYSTGEPCRQFKNALSDEMEKIEAENTKVAAAEILRPVAESSLKRAMAEGDMEHGAVMAGQIAPLIKEERAVIDIIDDTIAGAKACFAAITKFEFQ</sequence>
<dbReference type="Gene3D" id="3.20.20.70">
    <property type="entry name" value="Aldolase class I"/>
    <property type="match status" value="1"/>
</dbReference>
<reference evidence="6 7" key="1">
    <citation type="submission" date="2018-02" db="EMBL/GenBank/DDBJ databases">
        <title>Genomic Encyclopedia of Archaeal and Bacterial Type Strains, Phase II (KMG-II): from individual species to whole genera.</title>
        <authorList>
            <person name="Goeker M."/>
        </authorList>
    </citation>
    <scope>NUCLEOTIDE SEQUENCE [LARGE SCALE GENOMIC DNA]</scope>
    <source>
        <strain evidence="6 7">DSM 3808</strain>
    </source>
</reference>
<evidence type="ECO:0000256" key="1">
    <source>
        <dbReference type="ARBA" id="ARBA00003535"/>
    </source>
</evidence>
<dbReference type="GO" id="GO:0018580">
    <property type="term" value="F:nitronate monooxygenase activity"/>
    <property type="evidence" value="ECO:0007669"/>
    <property type="project" value="InterPro"/>
</dbReference>
<keyword evidence="7" id="KW-1185">Reference proteome</keyword>
<evidence type="ECO:0000256" key="5">
    <source>
        <dbReference type="ARBA" id="ARBA00023002"/>
    </source>
</evidence>
<dbReference type="EMBL" id="PTJA01000009">
    <property type="protein sequence ID" value="PPK79678.1"/>
    <property type="molecule type" value="Genomic_DNA"/>
</dbReference>
<dbReference type="PANTHER" id="PTHR32332">
    <property type="entry name" value="2-NITROPROPANE DIOXYGENASE"/>
    <property type="match status" value="1"/>
</dbReference>
<comment type="function">
    <text evidence="1">Nitronate monooxygenase that uses molecular oxygen to catalyze the oxidative denitrification of alkyl nitronates. Acts on propionate 3-nitronate (P3N), the presumed physiological substrate. Probably functions in the detoxification of P3N, a metabolic poison produced by plants and fungi as a defense mechanism.</text>
</comment>
<dbReference type="PANTHER" id="PTHR32332:SF20">
    <property type="entry name" value="2-NITROPROPANE DIOXYGENASE-LIKE PROTEIN"/>
    <property type="match status" value="1"/>
</dbReference>
<dbReference type="RefSeq" id="WP_104438093.1">
    <property type="nucleotide sequence ID" value="NZ_PTJA01000009.1"/>
</dbReference>
<dbReference type="AlphaFoldDB" id="A0A2S6HQF8"/>
<organism evidence="6 7">
    <name type="scientific">Lacrimispora xylanisolvens</name>
    <dbReference type="NCBI Taxonomy" id="384636"/>
    <lineage>
        <taxon>Bacteria</taxon>
        <taxon>Bacillati</taxon>
        <taxon>Bacillota</taxon>
        <taxon>Clostridia</taxon>
        <taxon>Lachnospirales</taxon>
        <taxon>Lachnospiraceae</taxon>
        <taxon>Lacrimispora</taxon>
    </lineage>
</organism>
<dbReference type="OrthoDB" id="9778912at2"/>
<comment type="caution">
    <text evidence="6">The sequence shown here is derived from an EMBL/GenBank/DDBJ whole genome shotgun (WGS) entry which is preliminary data.</text>
</comment>
<evidence type="ECO:0000313" key="7">
    <source>
        <dbReference type="Proteomes" id="UP000237749"/>
    </source>
</evidence>
<evidence type="ECO:0000256" key="4">
    <source>
        <dbReference type="ARBA" id="ARBA00022643"/>
    </source>
</evidence>
<protein>
    <recommendedName>
        <fullName evidence="2">Probable nitronate monooxygenase</fullName>
    </recommendedName>
</protein>
<keyword evidence="4" id="KW-0288">FMN</keyword>
<keyword evidence="5" id="KW-0560">Oxidoreductase</keyword>
<name>A0A2S6HQF8_9FIRM</name>
<dbReference type="SUPFAM" id="SSF51412">
    <property type="entry name" value="Inosine monophosphate dehydrogenase (IMPDH)"/>
    <property type="match status" value="1"/>
</dbReference>
<dbReference type="CDD" id="cd04730">
    <property type="entry name" value="NPD_like"/>
    <property type="match status" value="1"/>
</dbReference>
<evidence type="ECO:0000256" key="3">
    <source>
        <dbReference type="ARBA" id="ARBA00022630"/>
    </source>
</evidence>
<proteinExistence type="predicted"/>
<dbReference type="InterPro" id="IPR013785">
    <property type="entry name" value="Aldolase_TIM"/>
</dbReference>
<evidence type="ECO:0000313" key="6">
    <source>
        <dbReference type="EMBL" id="PPK79678.1"/>
    </source>
</evidence>
<evidence type="ECO:0000256" key="2">
    <source>
        <dbReference type="ARBA" id="ARBA00013457"/>
    </source>
</evidence>
<dbReference type="Proteomes" id="UP000237749">
    <property type="component" value="Unassembled WGS sequence"/>
</dbReference>